<keyword evidence="1" id="KW-0812">Transmembrane</keyword>
<evidence type="ECO:0000313" key="2">
    <source>
        <dbReference type="EMBL" id="CAA9378656.1"/>
    </source>
</evidence>
<keyword evidence="1" id="KW-0472">Membrane</keyword>
<name>A0A6J4N9I3_9ACTN</name>
<organism evidence="2">
    <name type="scientific">uncultured Nocardioides sp</name>
    <dbReference type="NCBI Taxonomy" id="198441"/>
    <lineage>
        <taxon>Bacteria</taxon>
        <taxon>Bacillati</taxon>
        <taxon>Actinomycetota</taxon>
        <taxon>Actinomycetes</taxon>
        <taxon>Propionibacteriales</taxon>
        <taxon>Nocardioidaceae</taxon>
        <taxon>Nocardioides</taxon>
        <taxon>environmental samples</taxon>
    </lineage>
</organism>
<proteinExistence type="predicted"/>
<gene>
    <name evidence="2" type="ORF">AVDCRST_MAG32-1358</name>
</gene>
<sequence length="71" mass="7598">MLDLLIVALAAQRPDDADVKAGPMGFAVFVFLILAVAVIGWSLTRQLRKAQAAKDAGVYGDDPAPRDRTDD</sequence>
<dbReference type="EMBL" id="CADCUM010000065">
    <property type="protein sequence ID" value="CAA9378656.1"/>
    <property type="molecule type" value="Genomic_DNA"/>
</dbReference>
<accession>A0A6J4N9I3</accession>
<feature type="transmembrane region" description="Helical" evidence="1">
    <location>
        <begin position="27"/>
        <end position="44"/>
    </location>
</feature>
<keyword evidence="1" id="KW-1133">Transmembrane helix</keyword>
<protein>
    <submittedName>
        <fullName evidence="2">Uncharacterized protein</fullName>
    </submittedName>
</protein>
<dbReference type="AlphaFoldDB" id="A0A6J4N9I3"/>
<reference evidence="2" key="1">
    <citation type="submission" date="2020-02" db="EMBL/GenBank/DDBJ databases">
        <authorList>
            <person name="Meier V. D."/>
        </authorList>
    </citation>
    <scope>NUCLEOTIDE SEQUENCE</scope>
    <source>
        <strain evidence="2">AVDCRST_MAG32</strain>
    </source>
</reference>
<evidence type="ECO:0000256" key="1">
    <source>
        <dbReference type="SAM" id="Phobius"/>
    </source>
</evidence>